<reference evidence="1 2" key="1">
    <citation type="submission" date="2024-02" db="EMBL/GenBank/DDBJ databases">
        <title>Chromosome-scale genome assembly of the rough periwinkle Littorina saxatilis.</title>
        <authorList>
            <person name="De Jode A."/>
            <person name="Faria R."/>
            <person name="Formenti G."/>
            <person name="Sims Y."/>
            <person name="Smith T.P."/>
            <person name="Tracey A."/>
            <person name="Wood J.M.D."/>
            <person name="Zagrodzka Z.B."/>
            <person name="Johannesson K."/>
            <person name="Butlin R.K."/>
            <person name="Leder E.H."/>
        </authorList>
    </citation>
    <scope>NUCLEOTIDE SEQUENCE [LARGE SCALE GENOMIC DNA]</scope>
    <source>
        <strain evidence="1">Snail1</strain>
        <tissue evidence="1">Muscle</tissue>
    </source>
</reference>
<dbReference type="AlphaFoldDB" id="A0AAN9ALY5"/>
<organism evidence="1 2">
    <name type="scientific">Littorina saxatilis</name>
    <dbReference type="NCBI Taxonomy" id="31220"/>
    <lineage>
        <taxon>Eukaryota</taxon>
        <taxon>Metazoa</taxon>
        <taxon>Spiralia</taxon>
        <taxon>Lophotrochozoa</taxon>
        <taxon>Mollusca</taxon>
        <taxon>Gastropoda</taxon>
        <taxon>Caenogastropoda</taxon>
        <taxon>Littorinimorpha</taxon>
        <taxon>Littorinoidea</taxon>
        <taxon>Littorinidae</taxon>
        <taxon>Littorina</taxon>
    </lineage>
</organism>
<gene>
    <name evidence="1" type="ORF">V1264_024654</name>
</gene>
<sequence length="70" mass="7796">METEQSELISQLQDERRSLELIGDGRSDSPGHCAKYGTYTLIEQGLGTVLDIQIVQEMSSSGHQNVTWLD</sequence>
<evidence type="ECO:0000313" key="2">
    <source>
        <dbReference type="Proteomes" id="UP001374579"/>
    </source>
</evidence>
<proteinExistence type="predicted"/>
<dbReference type="EMBL" id="JBAMIC010002287">
    <property type="protein sequence ID" value="KAK7089292.1"/>
    <property type="molecule type" value="Genomic_DNA"/>
</dbReference>
<evidence type="ECO:0000313" key="1">
    <source>
        <dbReference type="EMBL" id="KAK7089292.1"/>
    </source>
</evidence>
<comment type="caution">
    <text evidence="1">The sequence shown here is derived from an EMBL/GenBank/DDBJ whole genome shotgun (WGS) entry which is preliminary data.</text>
</comment>
<name>A0AAN9ALY5_9CAEN</name>
<dbReference type="Proteomes" id="UP001374579">
    <property type="component" value="Unassembled WGS sequence"/>
</dbReference>
<protein>
    <submittedName>
        <fullName evidence="1">Uncharacterized protein</fullName>
    </submittedName>
</protein>
<keyword evidence="2" id="KW-1185">Reference proteome</keyword>
<accession>A0AAN9ALY5</accession>